<name>A0A6C0CP86_9ZZZZ</name>
<protein>
    <submittedName>
        <fullName evidence="1">Uncharacterized protein</fullName>
    </submittedName>
</protein>
<organism evidence="1">
    <name type="scientific">viral metagenome</name>
    <dbReference type="NCBI Taxonomy" id="1070528"/>
    <lineage>
        <taxon>unclassified sequences</taxon>
        <taxon>metagenomes</taxon>
        <taxon>organismal metagenomes</taxon>
    </lineage>
</organism>
<sequence length="149" mass="17231">MKYFGISLITGISIVFLCIHLVKTRETFTDEPESISEDTSEDSLKYDPNFYSSDYHASEETIREQNNHKLNVFYVKGNDNNSIPVYFEGTQSFPTYKPPDTYKYGTSNYVPVYEDAIKLSKANIERKYMIHSGTAKYNDQLNLYKNGTK</sequence>
<reference evidence="1" key="1">
    <citation type="journal article" date="2020" name="Nature">
        <title>Giant virus diversity and host interactions through global metagenomics.</title>
        <authorList>
            <person name="Schulz F."/>
            <person name="Roux S."/>
            <person name="Paez-Espino D."/>
            <person name="Jungbluth S."/>
            <person name="Walsh D.A."/>
            <person name="Denef V.J."/>
            <person name="McMahon K.D."/>
            <person name="Konstantinidis K.T."/>
            <person name="Eloe-Fadrosh E.A."/>
            <person name="Kyrpides N.C."/>
            <person name="Woyke T."/>
        </authorList>
    </citation>
    <scope>NUCLEOTIDE SEQUENCE</scope>
    <source>
        <strain evidence="1">GVMAG-M-3300021375-17</strain>
    </source>
</reference>
<proteinExistence type="predicted"/>
<dbReference type="AlphaFoldDB" id="A0A6C0CP86"/>
<dbReference type="EMBL" id="MN739451">
    <property type="protein sequence ID" value="QHT05245.1"/>
    <property type="molecule type" value="Genomic_DNA"/>
</dbReference>
<accession>A0A6C0CP86</accession>
<evidence type="ECO:0000313" key="1">
    <source>
        <dbReference type="EMBL" id="QHT05245.1"/>
    </source>
</evidence>